<dbReference type="InterPro" id="IPR013083">
    <property type="entry name" value="Znf_RING/FYVE/PHD"/>
</dbReference>
<evidence type="ECO:0000256" key="1">
    <source>
        <dbReference type="ARBA" id="ARBA00022723"/>
    </source>
</evidence>
<dbReference type="Gene3D" id="3.30.40.10">
    <property type="entry name" value="Zinc/RING finger domain, C3HC4 (zinc finger)"/>
    <property type="match status" value="1"/>
</dbReference>
<name>A0A812K726_9DINO</name>
<organism evidence="6 7">
    <name type="scientific">Symbiodinium natans</name>
    <dbReference type="NCBI Taxonomy" id="878477"/>
    <lineage>
        <taxon>Eukaryota</taxon>
        <taxon>Sar</taxon>
        <taxon>Alveolata</taxon>
        <taxon>Dinophyceae</taxon>
        <taxon>Suessiales</taxon>
        <taxon>Symbiodiniaceae</taxon>
        <taxon>Symbiodinium</taxon>
    </lineage>
</organism>
<dbReference type="GO" id="GO:0008270">
    <property type="term" value="F:zinc ion binding"/>
    <property type="evidence" value="ECO:0007669"/>
    <property type="project" value="UniProtKB-KW"/>
</dbReference>
<dbReference type="EMBL" id="CAJNDS010000646">
    <property type="protein sequence ID" value="CAE7224988.1"/>
    <property type="molecule type" value="Genomic_DNA"/>
</dbReference>
<comment type="caution">
    <text evidence="6">The sequence shown here is derived from an EMBL/GenBank/DDBJ whole genome shotgun (WGS) entry which is preliminary data.</text>
</comment>
<gene>
    <name evidence="6" type="primary">SPCC550.07</name>
    <name evidence="6" type="ORF">SNAT2548_LOCUS8628</name>
</gene>
<evidence type="ECO:0000313" key="7">
    <source>
        <dbReference type="Proteomes" id="UP000604046"/>
    </source>
</evidence>
<dbReference type="AlphaFoldDB" id="A0A812K726"/>
<dbReference type="SUPFAM" id="SSF49599">
    <property type="entry name" value="TRAF domain-like"/>
    <property type="match status" value="1"/>
</dbReference>
<evidence type="ECO:0000256" key="2">
    <source>
        <dbReference type="ARBA" id="ARBA00022771"/>
    </source>
</evidence>
<evidence type="ECO:0000313" key="6">
    <source>
        <dbReference type="EMBL" id="CAE7224988.1"/>
    </source>
</evidence>
<keyword evidence="2 4" id="KW-0863">Zinc-finger</keyword>
<dbReference type="PROSITE" id="PS50145">
    <property type="entry name" value="ZF_TRAF"/>
    <property type="match status" value="1"/>
</dbReference>
<evidence type="ECO:0000256" key="3">
    <source>
        <dbReference type="ARBA" id="ARBA00022833"/>
    </source>
</evidence>
<sequence>MLQLKWRGVEDVVCDAWFVVFHSFDKKDVVRVEMLPGRPSRGQWADKSCLQLQDIPPGHFWVSVLCWHRGALTMPLAMGHCEISEISASPAIEGEEKGSMTWCPVPDVVAVPKEAKPWQGVDAGTDPKDVIRPVAHAEVQNVPASVDAASQFPAVPVEMCDASTSPEIASASEKRTAKVGTGLGSFDLPVQLLCQESASSQVGSQAEGAKGLWLSWLPHGLAEAAPRLVVHARHMAGGDAPGEPGARVPAAMSLNQASFEHLEAGRYEFLLSCELGACYAEVKRCPHDRCAQHVWSHNLEEHVRHCPWQPRACPRAPVCDWHGCEDELQDHLQECPGQQIPCQHSELGCWWVGTAKDLAAHLDQDCEAQRLLDIVGPLNELLSEACPDYRNPEVLRLQAKAAAYRRSVCAPGGPWREWKTPGRCFSCRKPVERREQGLQGGERWLCWSCLPRHVDWQHFKTS</sequence>
<feature type="zinc finger region" description="TRAF-type" evidence="4">
    <location>
        <begin position="302"/>
        <end position="349"/>
    </location>
</feature>
<evidence type="ECO:0000256" key="4">
    <source>
        <dbReference type="PROSITE-ProRule" id="PRU00207"/>
    </source>
</evidence>
<proteinExistence type="predicted"/>
<accession>A0A812K726</accession>
<dbReference type="InterPro" id="IPR001293">
    <property type="entry name" value="Znf_TRAF"/>
</dbReference>
<evidence type="ECO:0000259" key="5">
    <source>
        <dbReference type="PROSITE" id="PS50145"/>
    </source>
</evidence>
<keyword evidence="7" id="KW-1185">Reference proteome</keyword>
<protein>
    <submittedName>
        <fullName evidence="6">SPCC550.07 protein</fullName>
    </submittedName>
</protein>
<dbReference type="Proteomes" id="UP000604046">
    <property type="component" value="Unassembled WGS sequence"/>
</dbReference>
<feature type="domain" description="TRAF-type" evidence="5">
    <location>
        <begin position="302"/>
        <end position="349"/>
    </location>
</feature>
<dbReference type="OrthoDB" id="411986at2759"/>
<keyword evidence="3 4" id="KW-0862">Zinc</keyword>
<reference evidence="6" key="1">
    <citation type="submission" date="2021-02" db="EMBL/GenBank/DDBJ databases">
        <authorList>
            <person name="Dougan E. K."/>
            <person name="Rhodes N."/>
            <person name="Thang M."/>
            <person name="Chan C."/>
        </authorList>
    </citation>
    <scope>NUCLEOTIDE SEQUENCE</scope>
</reference>
<keyword evidence="1 4" id="KW-0479">Metal-binding</keyword>